<organism evidence="2 3">
    <name type="scientific">Sphingobium nicotianae</name>
    <dbReference type="NCBI Taxonomy" id="2782607"/>
    <lineage>
        <taxon>Bacteria</taxon>
        <taxon>Pseudomonadati</taxon>
        <taxon>Pseudomonadota</taxon>
        <taxon>Alphaproteobacteria</taxon>
        <taxon>Sphingomonadales</taxon>
        <taxon>Sphingomonadaceae</taxon>
        <taxon>Sphingobium</taxon>
    </lineage>
</organism>
<protein>
    <submittedName>
        <fullName evidence="2">Uncharacterized protein</fullName>
    </submittedName>
</protein>
<evidence type="ECO:0000256" key="1">
    <source>
        <dbReference type="SAM" id="Phobius"/>
    </source>
</evidence>
<gene>
    <name evidence="2" type="ORF">KK488_04055</name>
</gene>
<keyword evidence="3" id="KW-1185">Reference proteome</keyword>
<keyword evidence="1" id="KW-0472">Membrane</keyword>
<dbReference type="Proteomes" id="UP001138757">
    <property type="component" value="Unassembled WGS sequence"/>
</dbReference>
<reference evidence="2" key="1">
    <citation type="submission" date="2021-05" db="EMBL/GenBank/DDBJ databases">
        <title>Genome of Sphingobium sp. strain.</title>
        <authorList>
            <person name="Fan R."/>
        </authorList>
    </citation>
    <scope>NUCLEOTIDE SEQUENCE</scope>
    <source>
        <strain evidence="2">H33</strain>
    </source>
</reference>
<feature type="transmembrane region" description="Helical" evidence="1">
    <location>
        <begin position="6"/>
        <end position="22"/>
    </location>
</feature>
<comment type="caution">
    <text evidence="2">The sequence shown here is derived from an EMBL/GenBank/DDBJ whole genome shotgun (WGS) entry which is preliminary data.</text>
</comment>
<proteinExistence type="predicted"/>
<evidence type="ECO:0000313" key="2">
    <source>
        <dbReference type="EMBL" id="MBT2186112.1"/>
    </source>
</evidence>
<accession>A0A9X1DA02</accession>
<sequence length="23" mass="2445">MVRHSMYFGALFCLAGTSLVLGA</sequence>
<dbReference type="EMBL" id="JAHGAW010000002">
    <property type="protein sequence ID" value="MBT2186112.1"/>
    <property type="molecule type" value="Genomic_DNA"/>
</dbReference>
<dbReference type="AlphaFoldDB" id="A0A9X1DA02"/>
<name>A0A9X1DA02_9SPHN</name>
<keyword evidence="1" id="KW-1133">Transmembrane helix</keyword>
<evidence type="ECO:0000313" key="3">
    <source>
        <dbReference type="Proteomes" id="UP001138757"/>
    </source>
</evidence>
<keyword evidence="1" id="KW-0812">Transmembrane</keyword>